<dbReference type="EC" id="2.7.4.24" evidence="10"/>
<dbReference type="Gene3D" id="3.30.470.20">
    <property type="entry name" value="ATP-grasp fold, B domain"/>
    <property type="match status" value="1"/>
</dbReference>
<keyword evidence="2 10" id="KW-0963">Cytoplasm</keyword>
<dbReference type="GO" id="GO:0016301">
    <property type="term" value="F:kinase activity"/>
    <property type="evidence" value="ECO:0007669"/>
    <property type="project" value="UniProtKB-KW"/>
</dbReference>
<comment type="catalytic activity">
    <reaction evidence="8">
        <text>1D-myo-inositol hexakisphosphate + ATP = 1-diphospho-1D-myo-inositol 2,3,4,5,6-pentakisphosphate + ADP</text>
        <dbReference type="Rhea" id="RHEA:37459"/>
        <dbReference type="ChEBI" id="CHEBI:30616"/>
        <dbReference type="ChEBI" id="CHEBI:58130"/>
        <dbReference type="ChEBI" id="CHEBI:74946"/>
        <dbReference type="ChEBI" id="CHEBI:456216"/>
        <dbReference type="EC" id="2.7.4.24"/>
    </reaction>
    <physiologicalReaction direction="left-to-right" evidence="8">
        <dbReference type="Rhea" id="RHEA:37460"/>
    </physiologicalReaction>
</comment>
<keyword evidence="4 9" id="KW-0547">Nucleotide-binding</keyword>
<dbReference type="EMBL" id="JASJQH010007370">
    <property type="protein sequence ID" value="KAK9709944.1"/>
    <property type="molecule type" value="Genomic_DNA"/>
</dbReference>
<proteinExistence type="inferred from homology"/>
<dbReference type="InterPro" id="IPR040557">
    <property type="entry name" value="VIP1_N"/>
</dbReference>
<comment type="subcellular location">
    <subcellularLocation>
        <location evidence="10">Cytoplasm</location>
        <location evidence="10">Cytoskeleton</location>
    </subcellularLocation>
</comment>
<keyword evidence="13" id="KW-1185">Reference proteome</keyword>
<comment type="caution">
    <text evidence="12">The sequence shown here is derived from an EMBL/GenBank/DDBJ whole genome shotgun (WGS) entry which is preliminary data.</text>
</comment>
<dbReference type="Pfam" id="PF18086">
    <property type="entry name" value="PPIP5K2_N"/>
    <property type="match status" value="1"/>
</dbReference>
<evidence type="ECO:0000313" key="12">
    <source>
        <dbReference type="EMBL" id="KAK9709944.1"/>
    </source>
</evidence>
<dbReference type="PANTHER" id="PTHR12750">
    <property type="entry name" value="DIPHOSPHOINOSITOL PENTAKISPHOSPHATE KINASE"/>
    <property type="match status" value="1"/>
</dbReference>
<accession>A0ABR2VY60</accession>
<dbReference type="InterPro" id="IPR029033">
    <property type="entry name" value="His_PPase_superfam"/>
</dbReference>
<evidence type="ECO:0000256" key="5">
    <source>
        <dbReference type="ARBA" id="ARBA00022777"/>
    </source>
</evidence>
<evidence type="ECO:0000256" key="10">
    <source>
        <dbReference type="RuleBase" id="RU365032"/>
    </source>
</evidence>
<dbReference type="Gene3D" id="3.40.50.1240">
    <property type="entry name" value="Phosphoglycerate mutase-like"/>
    <property type="match status" value="1"/>
</dbReference>
<comment type="similarity">
    <text evidence="1 10">Belongs to the histidine acid phosphatase family. VIP1 subfamily.</text>
</comment>
<name>A0ABR2VY60_9FUNG</name>
<evidence type="ECO:0000256" key="2">
    <source>
        <dbReference type="ARBA" id="ARBA00022490"/>
    </source>
</evidence>
<keyword evidence="6 9" id="KW-0067">ATP-binding</keyword>
<evidence type="ECO:0000256" key="3">
    <source>
        <dbReference type="ARBA" id="ARBA00022679"/>
    </source>
</evidence>
<feature type="domain" description="ATP-grasp" evidence="11">
    <location>
        <begin position="149"/>
        <end position="352"/>
    </location>
</feature>
<dbReference type="SUPFAM" id="SSF53254">
    <property type="entry name" value="Phosphoglycerate mutase-like"/>
    <property type="match status" value="1"/>
</dbReference>
<reference evidence="12 13" key="1">
    <citation type="submission" date="2023-04" db="EMBL/GenBank/DDBJ databases">
        <title>Genome of Basidiobolus ranarum AG-B5.</title>
        <authorList>
            <person name="Stajich J.E."/>
            <person name="Carter-House D."/>
            <person name="Gryganskyi A."/>
        </authorList>
    </citation>
    <scope>NUCLEOTIDE SEQUENCE [LARGE SCALE GENOMIC DNA]</scope>
    <source>
        <strain evidence="12 13">AG-B5</strain>
    </source>
</reference>
<evidence type="ECO:0000256" key="9">
    <source>
        <dbReference type="PROSITE-ProRule" id="PRU00409"/>
    </source>
</evidence>
<keyword evidence="3 10" id="KW-0808">Transferase</keyword>
<sequence>MSSLFGSSPHFFQFSAPNRKLIIGICALDTKTRSKPMRNIINRLLAYGEFETIIFGDKVILDEDVENWPYCDFLISFFSTGFPLDKAVEYVKLRKPFCVNDLPMQHVLFDRRLVLSILDAIRVPTPKRQIINRDGGPKVPEDVADRVYRHIGLKLNENIPDTEVQIIDEDTIDIMGEKMTKPFVEKPAHGENHNINIYYPKKQGGGVRHLFRKVGNKSSEYFPESCDIREDGSYVYEEFVDVINSEDVKVYTIGPGYAHAETRKSPVVDGIVRRNADGKEVRYVTNLSPEEKEMVKRVCIAFGQNICGIDLLRTDGKSYVIDVNGWSFVKGNDNYYDMCAQILRRMFLNAAKKRWFSHFLSRGPNNENAWTLKGFLSVFRHGDRTPKQKVKFAFTSQPFINLLNGSTRKITLNKDKDLINVIRAADEALETGADDSVKLEQLKLILEHKYDLVGTKVQIKPSFNKKTGLFEKLVLVVKWGGEFTHAGLHHTKEVAENMRNDLAVLNKKLFDDVRIYSSSERRVVATAEVFGRTFLDTPQLEKDFIQIRGDMLDDSDAAKEPIEQAKKQLTQIMKATTREEIPELITIPKKLENLAEFLKETVDLLSTFRSTMHANFAAMDVEHIQETWCCSETPGLFKERWEKIFQGICDPGYENFNPSKVPELYDSLKYDALHNREFLEVIFVPPEERGQVEQIRELYRRAKILFDIVAPQEFGITADKKMEIGSLTSIPLLNQIVSDLEDIRSGTNPSARFYFTKESQLHTMLNVVFGSGLPTKLTRADLEELDYLTQITFELYECNRESDGSKEYSLRVGFSPGAHHSNIMDLQMDDRHTISVSPRRDLTHHLALDRALQYLQTQIDLAKQKEAEMKAGIASPIFDSEL</sequence>
<protein>
    <recommendedName>
        <fullName evidence="10">Inositol hexakisphosphate and diphosphoinositol-pentakisphosphate kinase</fullName>
        <ecNumber evidence="10">2.7.4.24</ecNumber>
    </recommendedName>
</protein>
<comment type="catalytic activity">
    <reaction evidence="7">
        <text>5-diphospho-1D-myo-inositol 1,2,3,4,6-pentakisphosphate + ATP + H(+) = 1,5-bis(diphospho)-1D-myo-inositol 2,3,4,6-tetrakisphosphate + ADP</text>
        <dbReference type="Rhea" id="RHEA:10276"/>
        <dbReference type="ChEBI" id="CHEBI:15378"/>
        <dbReference type="ChEBI" id="CHEBI:30616"/>
        <dbReference type="ChEBI" id="CHEBI:58628"/>
        <dbReference type="ChEBI" id="CHEBI:77983"/>
        <dbReference type="ChEBI" id="CHEBI:456216"/>
        <dbReference type="EC" id="2.7.4.24"/>
    </reaction>
    <physiologicalReaction direction="left-to-right" evidence="7">
        <dbReference type="Rhea" id="RHEA:10277"/>
    </physiologicalReaction>
</comment>
<evidence type="ECO:0000259" key="11">
    <source>
        <dbReference type="PROSITE" id="PS50975"/>
    </source>
</evidence>
<evidence type="ECO:0000313" key="13">
    <source>
        <dbReference type="Proteomes" id="UP001479436"/>
    </source>
</evidence>
<dbReference type="Pfam" id="PF08443">
    <property type="entry name" value="RimK"/>
    <property type="match status" value="1"/>
</dbReference>
<evidence type="ECO:0000256" key="6">
    <source>
        <dbReference type="ARBA" id="ARBA00022840"/>
    </source>
</evidence>
<dbReference type="InterPro" id="IPR037446">
    <property type="entry name" value="His_Pase_VIP1"/>
</dbReference>
<dbReference type="Pfam" id="PF00328">
    <property type="entry name" value="His_Phos_2"/>
    <property type="match status" value="1"/>
</dbReference>
<dbReference type="PANTHER" id="PTHR12750:SF9">
    <property type="entry name" value="INOSITOL HEXAKISPHOSPHATE AND DIPHOSPHOINOSITOL-PENTAKISPHOSPHATE KINASE"/>
    <property type="match status" value="1"/>
</dbReference>
<dbReference type="PROSITE" id="PS50975">
    <property type="entry name" value="ATP_GRASP"/>
    <property type="match status" value="1"/>
</dbReference>
<evidence type="ECO:0000256" key="7">
    <source>
        <dbReference type="ARBA" id="ARBA00033696"/>
    </source>
</evidence>
<dbReference type="SUPFAM" id="SSF56059">
    <property type="entry name" value="Glutathione synthetase ATP-binding domain-like"/>
    <property type="match status" value="1"/>
</dbReference>
<evidence type="ECO:0000256" key="4">
    <source>
        <dbReference type="ARBA" id="ARBA00022741"/>
    </source>
</evidence>
<evidence type="ECO:0000256" key="1">
    <source>
        <dbReference type="ARBA" id="ARBA00005609"/>
    </source>
</evidence>
<evidence type="ECO:0000256" key="8">
    <source>
        <dbReference type="ARBA" id="ARBA00034629"/>
    </source>
</evidence>
<dbReference type="InterPro" id="IPR013651">
    <property type="entry name" value="ATP-grasp_RimK-type"/>
</dbReference>
<comment type="function">
    <text evidence="10">Bifunctional inositol kinase that acts in concert with the IP6K kinases to synthesize the diphosphate group-containing inositol pyrophosphates diphosphoinositol pentakisphosphate, PP-InsP5, and bis-diphosphoinositol tetrakisphosphate, (PP)2-InsP4. PP-InsP5 and (PP)2-InsP4, also respectively called InsP7 and InsP8, may regulate a variety of cellular processes, including apoptosis, vesicle trafficking, cytoskeletal dynamics, and exocytosis. Phosphorylates inositol hexakisphosphate (InsP6).</text>
</comment>
<dbReference type="InterPro" id="IPR000560">
    <property type="entry name" value="His_Pase_clade-2"/>
</dbReference>
<organism evidence="12 13">
    <name type="scientific">Basidiobolus ranarum</name>
    <dbReference type="NCBI Taxonomy" id="34480"/>
    <lineage>
        <taxon>Eukaryota</taxon>
        <taxon>Fungi</taxon>
        <taxon>Fungi incertae sedis</taxon>
        <taxon>Zoopagomycota</taxon>
        <taxon>Entomophthoromycotina</taxon>
        <taxon>Basidiobolomycetes</taxon>
        <taxon>Basidiobolales</taxon>
        <taxon>Basidiobolaceae</taxon>
        <taxon>Basidiobolus</taxon>
    </lineage>
</organism>
<gene>
    <name evidence="12" type="primary">VIP1_2</name>
    <name evidence="12" type="ORF">K7432_008694</name>
</gene>
<dbReference type="InterPro" id="IPR011761">
    <property type="entry name" value="ATP-grasp"/>
</dbReference>
<dbReference type="Proteomes" id="UP001479436">
    <property type="component" value="Unassembled WGS sequence"/>
</dbReference>
<keyword evidence="5 10" id="KW-0418">Kinase</keyword>
<dbReference type="Gene3D" id="3.40.50.11950">
    <property type="match status" value="1"/>
</dbReference>